<evidence type="ECO:0000313" key="9">
    <source>
        <dbReference type="Proteomes" id="UP000228700"/>
    </source>
</evidence>
<evidence type="ECO:0000256" key="2">
    <source>
        <dbReference type="ARBA" id="ARBA00022692"/>
    </source>
</evidence>
<evidence type="ECO:0000256" key="4">
    <source>
        <dbReference type="ARBA" id="ARBA00023136"/>
    </source>
</evidence>
<feature type="repeat" description="TPR" evidence="5">
    <location>
        <begin position="576"/>
        <end position="609"/>
    </location>
</feature>
<accession>A0A2M8LB97</accession>
<dbReference type="InterPro" id="IPR011990">
    <property type="entry name" value="TPR-like_helical_dom_sf"/>
</dbReference>
<feature type="transmembrane region" description="Helical" evidence="6">
    <location>
        <begin position="67"/>
        <end position="89"/>
    </location>
</feature>
<organism evidence="8 9">
    <name type="scientific">Candidatus Taylorbacteria bacterium CG10_big_fil_rev_8_21_14_0_10_41_48</name>
    <dbReference type="NCBI Taxonomy" id="1975024"/>
    <lineage>
        <taxon>Bacteria</taxon>
        <taxon>Candidatus Tayloriibacteriota</taxon>
    </lineage>
</organism>
<gene>
    <name evidence="8" type="ORF">COV01_03595</name>
</gene>
<evidence type="ECO:0000256" key="1">
    <source>
        <dbReference type="ARBA" id="ARBA00004141"/>
    </source>
</evidence>
<evidence type="ECO:0000256" key="6">
    <source>
        <dbReference type="SAM" id="Phobius"/>
    </source>
</evidence>
<dbReference type="Pfam" id="PF13181">
    <property type="entry name" value="TPR_8"/>
    <property type="match status" value="1"/>
</dbReference>
<feature type="transmembrane region" description="Helical" evidence="6">
    <location>
        <begin position="379"/>
        <end position="412"/>
    </location>
</feature>
<protein>
    <recommendedName>
        <fullName evidence="7">O-antigen ligase-related domain-containing protein</fullName>
    </recommendedName>
</protein>
<feature type="transmembrane region" description="Helical" evidence="6">
    <location>
        <begin position="7"/>
        <end position="31"/>
    </location>
</feature>
<dbReference type="PANTHER" id="PTHR37422:SF13">
    <property type="entry name" value="LIPOPOLYSACCHARIDE BIOSYNTHESIS PROTEIN PA4999-RELATED"/>
    <property type="match status" value="1"/>
</dbReference>
<feature type="transmembrane region" description="Helical" evidence="6">
    <location>
        <begin position="37"/>
        <end position="55"/>
    </location>
</feature>
<comment type="caution">
    <text evidence="8">The sequence shown here is derived from an EMBL/GenBank/DDBJ whole genome shotgun (WGS) entry which is preliminary data.</text>
</comment>
<comment type="subcellular location">
    <subcellularLocation>
        <location evidence="1">Membrane</location>
        <topology evidence="1">Multi-pass membrane protein</topology>
    </subcellularLocation>
</comment>
<evidence type="ECO:0000259" key="7">
    <source>
        <dbReference type="Pfam" id="PF04932"/>
    </source>
</evidence>
<feature type="domain" description="O-antigen ligase-related" evidence="7">
    <location>
        <begin position="200"/>
        <end position="356"/>
    </location>
</feature>
<dbReference type="Pfam" id="PF04932">
    <property type="entry name" value="Wzy_C"/>
    <property type="match status" value="1"/>
</dbReference>
<feature type="transmembrane region" description="Helical" evidence="6">
    <location>
        <begin position="241"/>
        <end position="262"/>
    </location>
</feature>
<feature type="transmembrane region" description="Helical" evidence="6">
    <location>
        <begin position="216"/>
        <end position="234"/>
    </location>
</feature>
<dbReference type="SUPFAM" id="SSF48452">
    <property type="entry name" value="TPR-like"/>
    <property type="match status" value="1"/>
</dbReference>
<dbReference type="GO" id="GO:0016020">
    <property type="term" value="C:membrane"/>
    <property type="evidence" value="ECO:0007669"/>
    <property type="project" value="UniProtKB-SubCell"/>
</dbReference>
<proteinExistence type="predicted"/>
<dbReference type="InterPro" id="IPR051533">
    <property type="entry name" value="WaaL-like"/>
</dbReference>
<feature type="transmembrane region" description="Helical" evidence="6">
    <location>
        <begin position="343"/>
        <end position="367"/>
    </location>
</feature>
<dbReference type="PANTHER" id="PTHR37422">
    <property type="entry name" value="TEICHURONIC ACID BIOSYNTHESIS PROTEIN TUAE"/>
    <property type="match status" value="1"/>
</dbReference>
<dbReference type="PROSITE" id="PS50005">
    <property type="entry name" value="TPR"/>
    <property type="match status" value="1"/>
</dbReference>
<evidence type="ECO:0000313" key="8">
    <source>
        <dbReference type="EMBL" id="PJE73899.1"/>
    </source>
</evidence>
<feature type="transmembrane region" description="Helical" evidence="6">
    <location>
        <begin position="192"/>
        <end position="210"/>
    </location>
</feature>
<dbReference type="Proteomes" id="UP000228700">
    <property type="component" value="Unassembled WGS sequence"/>
</dbReference>
<keyword evidence="2 6" id="KW-0812">Transmembrane</keyword>
<evidence type="ECO:0000256" key="3">
    <source>
        <dbReference type="ARBA" id="ARBA00022989"/>
    </source>
</evidence>
<keyword evidence="3 6" id="KW-1133">Transmembrane helix</keyword>
<dbReference type="Gene3D" id="1.25.40.10">
    <property type="entry name" value="Tetratricopeptide repeat domain"/>
    <property type="match status" value="1"/>
</dbReference>
<sequence>MNKTLRAISIVSAFAVLFIPFVVSSSLFFPFITGKNFMFRFLVEVGFVSWLILALRDATYRPRVSALLWSFVAFIAVIGVADIFGVDAWKSFWSNFERMEGYITIVHLFLYFLYVPVVLGTEKLWNRFIATSLGASVIVSIFSVFQLMGILDINQGGVRVDATFGNATYLAIYLVFHIFFALIAVSRSNRWWGWSGYGAIALLHTVILYHTATRGSILGLLGGLLVAGVLIAIFDKSERTIRIVAGSAVGVVLLIVLGFFALKDTQFVTQSPVLQRFAGISWDDTRTQARAYVWPMAIEGWKEKPILGWGQENFNYVFNTNYDPRMYRHELWFDRTHNALLDWLIAGGLLGLLAYLSLYISALYLLWRKCSDISFTEKALLTGLGAAYIFHNLFVFDNITSYIVFVSVLGYIHFRATRLVKPIAEDNEEVDDSDTRVAGVFLIVLLLCSLYFFVYRGYATASNLLNALQYMSVTPPRIDLAIPAYKKALSYDSLGRPEVVERIVESIQKINNSSVSIEEKQKFYETAKTAVETQLTRHPGDARYEMFAGSFYASYGLAGDALNHFLEAQKLSPKKQAMLFQLGSFYIGTKQYDESVKSFKTAYELDTSNDVAATYYAASLIYDGKNNEATAFYSERFPNTLMIDDSVVRAYADVGNWRKVIEAMHARIAQNPQSIDDRMSLVGAYLKVEDRKSAVDVIREIISINPQFKDQGEVYIKEIEAGRNP</sequence>
<reference evidence="9" key="1">
    <citation type="submission" date="2017-09" db="EMBL/GenBank/DDBJ databases">
        <title>Depth-based differentiation of microbial function through sediment-hosted aquifers and enrichment of novel symbionts in the deep terrestrial subsurface.</title>
        <authorList>
            <person name="Probst A.J."/>
            <person name="Ladd B."/>
            <person name="Jarett J.K."/>
            <person name="Geller-Mcgrath D.E."/>
            <person name="Sieber C.M.K."/>
            <person name="Emerson J.B."/>
            <person name="Anantharaman K."/>
            <person name="Thomas B.C."/>
            <person name="Malmstrom R."/>
            <person name="Stieglmeier M."/>
            <person name="Klingl A."/>
            <person name="Woyke T."/>
            <person name="Ryan C.M."/>
            <person name="Banfield J.F."/>
        </authorList>
    </citation>
    <scope>NUCLEOTIDE SEQUENCE [LARGE SCALE GENOMIC DNA]</scope>
</reference>
<feature type="transmembrane region" description="Helical" evidence="6">
    <location>
        <begin position="167"/>
        <end position="185"/>
    </location>
</feature>
<feature type="transmembrane region" description="Helical" evidence="6">
    <location>
        <begin position="101"/>
        <end position="121"/>
    </location>
</feature>
<evidence type="ECO:0000256" key="5">
    <source>
        <dbReference type="PROSITE-ProRule" id="PRU00339"/>
    </source>
</evidence>
<dbReference type="EMBL" id="PFEQ01000014">
    <property type="protein sequence ID" value="PJE73899.1"/>
    <property type="molecule type" value="Genomic_DNA"/>
</dbReference>
<name>A0A2M8LB97_9BACT</name>
<feature type="transmembrane region" description="Helical" evidence="6">
    <location>
        <begin position="128"/>
        <end position="147"/>
    </location>
</feature>
<feature type="transmembrane region" description="Helical" evidence="6">
    <location>
        <begin position="437"/>
        <end position="455"/>
    </location>
</feature>
<dbReference type="AlphaFoldDB" id="A0A2M8LB97"/>
<dbReference type="InterPro" id="IPR019734">
    <property type="entry name" value="TPR_rpt"/>
</dbReference>
<keyword evidence="4 6" id="KW-0472">Membrane</keyword>
<keyword evidence="5" id="KW-0802">TPR repeat</keyword>
<dbReference type="InterPro" id="IPR007016">
    <property type="entry name" value="O-antigen_ligase-rel_domated"/>
</dbReference>